<feature type="domain" description="ABC transporter" evidence="1">
    <location>
        <begin position="4"/>
        <end position="39"/>
    </location>
</feature>
<dbReference type="GO" id="GO:0016887">
    <property type="term" value="F:ATP hydrolysis activity"/>
    <property type="evidence" value="ECO:0007669"/>
    <property type="project" value="InterPro"/>
</dbReference>
<dbReference type="EMBL" id="JACCDE010000046">
    <property type="protein sequence ID" value="NYS80258.1"/>
    <property type="molecule type" value="Genomic_DNA"/>
</dbReference>
<evidence type="ECO:0000313" key="2">
    <source>
        <dbReference type="EMBL" id="NYS80258.1"/>
    </source>
</evidence>
<dbReference type="InterPro" id="IPR003439">
    <property type="entry name" value="ABC_transporter-like_ATP-bd"/>
</dbReference>
<dbReference type="GO" id="GO:0005524">
    <property type="term" value="F:ATP binding"/>
    <property type="evidence" value="ECO:0007669"/>
    <property type="project" value="UniProtKB-KW"/>
</dbReference>
<keyword evidence="2" id="KW-0547">Nucleotide-binding</keyword>
<organism evidence="2 3">
    <name type="scientific">Vreelandella glaciei</name>
    <dbReference type="NCBI Taxonomy" id="186761"/>
    <lineage>
        <taxon>Bacteria</taxon>
        <taxon>Pseudomonadati</taxon>
        <taxon>Pseudomonadota</taxon>
        <taxon>Gammaproteobacteria</taxon>
        <taxon>Oceanospirillales</taxon>
        <taxon>Halomonadaceae</taxon>
        <taxon>Vreelandella</taxon>
    </lineage>
</organism>
<keyword evidence="2" id="KW-0067">ATP-binding</keyword>
<accession>A0A7Z0LX68</accession>
<evidence type="ECO:0000259" key="1">
    <source>
        <dbReference type="Pfam" id="PF00005"/>
    </source>
</evidence>
<comment type="caution">
    <text evidence="2">The sequence shown here is derived from an EMBL/GenBank/DDBJ whole genome shotgun (WGS) entry which is preliminary data.</text>
</comment>
<name>A0A7Z0LX68_9GAMM</name>
<dbReference type="AlphaFoldDB" id="A0A7Z0LX68"/>
<dbReference type="SUPFAM" id="SSF52540">
    <property type="entry name" value="P-loop containing nucleoside triphosphate hydrolases"/>
    <property type="match status" value="1"/>
</dbReference>
<evidence type="ECO:0000313" key="3">
    <source>
        <dbReference type="Proteomes" id="UP000526892"/>
    </source>
</evidence>
<dbReference type="InterPro" id="IPR027417">
    <property type="entry name" value="P-loop_NTPase"/>
</dbReference>
<dbReference type="Proteomes" id="UP000526892">
    <property type="component" value="Unassembled WGS sequence"/>
</dbReference>
<reference evidence="2 3" key="1">
    <citation type="journal article" date="2003" name="Extremophiles">
        <title>Halomonas glaciei sp. nov. isolated from fast ice of Adelie Land, Antarctica.</title>
        <authorList>
            <person name="Reddy G.S."/>
            <person name="Raghavan P.U."/>
            <person name="Sarita N.B."/>
            <person name="Prakash J.S."/>
            <person name="Nagesh N."/>
            <person name="Delille D."/>
            <person name="Shivaji S."/>
        </authorList>
    </citation>
    <scope>NUCLEOTIDE SEQUENCE [LARGE SCALE GENOMIC DNA]</scope>
    <source>
        <strain evidence="2 3">DD39</strain>
    </source>
</reference>
<dbReference type="RefSeq" id="WP_013786620.1">
    <property type="nucleotide sequence ID" value="NZ_JACCDE010000046.1"/>
</dbReference>
<gene>
    <name evidence="2" type="ORF">HZS80_21590</name>
</gene>
<proteinExistence type="predicted"/>
<protein>
    <submittedName>
        <fullName evidence="2">ATP-binding cassette domain-containing protein</fullName>
    </submittedName>
</protein>
<sequence length="46" mass="5103">MSEPIERPLDALSGGPKQRVWITMTVVEETQLVLPDEPTLALDLGR</sequence>
<keyword evidence="3" id="KW-1185">Reference proteome</keyword>
<dbReference type="Pfam" id="PF00005">
    <property type="entry name" value="ABC_tran"/>
    <property type="match status" value="1"/>
</dbReference>
<dbReference type="Gene3D" id="3.40.50.300">
    <property type="entry name" value="P-loop containing nucleotide triphosphate hydrolases"/>
    <property type="match status" value="1"/>
</dbReference>